<dbReference type="AlphaFoldDB" id="A0A478EBR6"/>
<organism evidence="6 7">
    <name type="scientific">Talaromyces pinophilus</name>
    <name type="common">Penicillium pinophilum</name>
    <dbReference type="NCBI Taxonomy" id="128442"/>
    <lineage>
        <taxon>Eukaryota</taxon>
        <taxon>Fungi</taxon>
        <taxon>Dikarya</taxon>
        <taxon>Ascomycota</taxon>
        <taxon>Pezizomycotina</taxon>
        <taxon>Eurotiomycetes</taxon>
        <taxon>Eurotiomycetidae</taxon>
        <taxon>Eurotiales</taxon>
        <taxon>Trichocomaceae</taxon>
        <taxon>Talaromyces</taxon>
        <taxon>Talaromyces sect. Talaromyces</taxon>
    </lineage>
</organism>
<dbReference type="GO" id="GO:0004089">
    <property type="term" value="F:carbonate dehydratase activity"/>
    <property type="evidence" value="ECO:0007669"/>
    <property type="project" value="UniProtKB-UniRule"/>
</dbReference>
<dbReference type="PANTHER" id="PTHR43175">
    <property type="entry name" value="CARBONIC ANHYDRASE"/>
    <property type="match status" value="1"/>
</dbReference>
<feature type="binding site" evidence="4">
    <location>
        <position position="45"/>
    </location>
    <ligand>
        <name>Zn(2+)</name>
        <dbReference type="ChEBI" id="CHEBI:29105"/>
    </ligand>
</feature>
<keyword evidence="7" id="KW-1185">Reference proteome</keyword>
<comment type="function">
    <text evidence="5">Reversible hydration of carbon dioxide.</text>
</comment>
<dbReference type="SUPFAM" id="SSF53056">
    <property type="entry name" value="beta-carbonic anhydrase, cab"/>
    <property type="match status" value="1"/>
</dbReference>
<gene>
    <name evidence="6" type="ORF">TCE0_044r16063</name>
</gene>
<dbReference type="InterPro" id="IPR001765">
    <property type="entry name" value="Carbonic_anhydrase"/>
</dbReference>
<proteinExistence type="inferred from homology"/>
<dbReference type="Gene3D" id="3.40.1050.10">
    <property type="entry name" value="Carbonic anhydrase"/>
    <property type="match status" value="1"/>
</dbReference>
<evidence type="ECO:0000256" key="4">
    <source>
        <dbReference type="PIRSR" id="PIRSR601765-1"/>
    </source>
</evidence>
<name>A0A478EBR6_TALPI</name>
<dbReference type="GO" id="GO:0008270">
    <property type="term" value="F:zinc ion binding"/>
    <property type="evidence" value="ECO:0007669"/>
    <property type="project" value="UniProtKB-UniRule"/>
</dbReference>
<evidence type="ECO:0000256" key="5">
    <source>
        <dbReference type="RuleBase" id="RU003956"/>
    </source>
</evidence>
<evidence type="ECO:0000313" key="6">
    <source>
        <dbReference type="EMBL" id="GAM42263.1"/>
    </source>
</evidence>
<evidence type="ECO:0000313" key="7">
    <source>
        <dbReference type="Proteomes" id="UP000053095"/>
    </source>
</evidence>
<protein>
    <recommendedName>
        <fullName evidence="5">Carbonic anhydrase</fullName>
        <ecNumber evidence="5">4.2.1.1</ecNumber>
    </recommendedName>
    <alternativeName>
        <fullName evidence="5">Carbonate dehydratase</fullName>
    </alternativeName>
</protein>
<evidence type="ECO:0000256" key="2">
    <source>
        <dbReference type="ARBA" id="ARBA00022723"/>
    </source>
</evidence>
<comment type="catalytic activity">
    <reaction evidence="5">
        <text>hydrogencarbonate + H(+) = CO2 + H2O</text>
        <dbReference type="Rhea" id="RHEA:10748"/>
        <dbReference type="ChEBI" id="CHEBI:15377"/>
        <dbReference type="ChEBI" id="CHEBI:15378"/>
        <dbReference type="ChEBI" id="CHEBI:16526"/>
        <dbReference type="ChEBI" id="CHEBI:17544"/>
        <dbReference type="EC" id="4.2.1.1"/>
    </reaction>
</comment>
<evidence type="ECO:0000256" key="1">
    <source>
        <dbReference type="ARBA" id="ARBA00006217"/>
    </source>
</evidence>
<comment type="cofactor">
    <cofactor evidence="4">
        <name>Zn(2+)</name>
        <dbReference type="ChEBI" id="CHEBI:29105"/>
    </cofactor>
    <text evidence="4">Binds 1 zinc ion per subunit.</text>
</comment>
<keyword evidence="3 4" id="KW-0862">Zinc</keyword>
<keyword evidence="2 4" id="KW-0479">Metal-binding</keyword>
<accession>A0A478EBR6</accession>
<dbReference type="EC" id="4.2.1.1" evidence="5"/>
<keyword evidence="5" id="KW-0456">Lyase</keyword>
<sequence length="176" mass="19430">MATYPDIKDLVERNRAQATAFSAKPFLSELKAAAVTSPSVVVVTCCDIRVNPYEFLNLKVTDVFHLRNTGGRVGPLINDIVALDYAIGLKEIMIIHHLDCGTTFYTDEGVREAINARAPGTVDERDTFRAKGADAVQSVREDVKVFKRSLLVRPELAEHTYGFTFDLKTGLVTAVQ</sequence>
<feature type="binding site" evidence="4">
    <location>
        <position position="47"/>
    </location>
    <ligand>
        <name>Zn(2+)</name>
        <dbReference type="ChEBI" id="CHEBI:29105"/>
    </ligand>
</feature>
<comment type="similarity">
    <text evidence="1 5">Belongs to the beta-class carbonic anhydrase family.</text>
</comment>
<dbReference type="EMBL" id="DF933840">
    <property type="protein sequence ID" value="GAM42263.1"/>
    <property type="molecule type" value="Genomic_DNA"/>
</dbReference>
<feature type="binding site" evidence="4">
    <location>
        <position position="97"/>
    </location>
    <ligand>
        <name>Zn(2+)</name>
        <dbReference type="ChEBI" id="CHEBI:29105"/>
    </ligand>
</feature>
<dbReference type="Proteomes" id="UP000053095">
    <property type="component" value="Unassembled WGS sequence"/>
</dbReference>
<evidence type="ECO:0000256" key="3">
    <source>
        <dbReference type="ARBA" id="ARBA00022833"/>
    </source>
</evidence>
<dbReference type="SMART" id="SM00947">
    <property type="entry name" value="Pro_CA"/>
    <property type="match status" value="1"/>
</dbReference>
<dbReference type="PANTHER" id="PTHR43175:SF3">
    <property type="entry name" value="CARBON DISULFIDE HYDROLASE"/>
    <property type="match status" value="1"/>
</dbReference>
<dbReference type="InterPro" id="IPR036874">
    <property type="entry name" value="Carbonic_anhydrase_sf"/>
</dbReference>
<feature type="binding site" evidence="4">
    <location>
        <position position="100"/>
    </location>
    <ligand>
        <name>Zn(2+)</name>
        <dbReference type="ChEBI" id="CHEBI:29105"/>
    </ligand>
</feature>
<dbReference type="Pfam" id="PF00484">
    <property type="entry name" value="Pro_CA"/>
    <property type="match status" value="1"/>
</dbReference>
<reference evidence="7" key="1">
    <citation type="journal article" date="2015" name="Genome Announc.">
        <title>Draft genome sequence of Talaromyces cellulolyticus strain Y-94, a source of lignocellulosic biomass-degrading enzymes.</title>
        <authorList>
            <person name="Fujii T."/>
            <person name="Koike H."/>
            <person name="Sawayama S."/>
            <person name="Yano S."/>
            <person name="Inoue H."/>
        </authorList>
    </citation>
    <scope>NUCLEOTIDE SEQUENCE [LARGE SCALE GENOMIC DNA]</scope>
    <source>
        <strain evidence="7">Y-94</strain>
    </source>
</reference>